<reference evidence="25" key="1">
    <citation type="journal article" date="2014" name="Nat. Commun.">
        <title>Multiple recent horizontal transfers of a large genomic region in cheese making fungi.</title>
        <authorList>
            <person name="Cheeseman K."/>
            <person name="Ropars J."/>
            <person name="Renault P."/>
            <person name="Dupont J."/>
            <person name="Gouzy J."/>
            <person name="Branca A."/>
            <person name="Abraham A.L."/>
            <person name="Ceppi M."/>
            <person name="Conseiller E."/>
            <person name="Debuchy R."/>
            <person name="Malagnac F."/>
            <person name="Goarin A."/>
            <person name="Silar P."/>
            <person name="Lacoste S."/>
            <person name="Sallet E."/>
            <person name="Bensimon A."/>
            <person name="Giraud T."/>
            <person name="Brygoo Y."/>
        </authorList>
    </citation>
    <scope>NUCLEOTIDE SEQUENCE [LARGE SCALE GENOMIC DNA]</scope>
    <source>
        <strain evidence="25">FM164</strain>
    </source>
</reference>
<dbReference type="InterPro" id="IPR013759">
    <property type="entry name" value="Topo_IIA_B_C"/>
</dbReference>
<keyword evidence="12 20" id="KW-0067">ATP-binding</keyword>
<comment type="similarity">
    <text evidence="5 20">Belongs to the type II topoisomerase family.</text>
</comment>
<evidence type="ECO:0000256" key="14">
    <source>
        <dbReference type="ARBA" id="ARBA00023029"/>
    </source>
</evidence>
<dbReference type="InterPro" id="IPR034157">
    <property type="entry name" value="TOPRIM_TopoII"/>
</dbReference>
<dbReference type="Gene3D" id="3.40.50.670">
    <property type="match status" value="1"/>
</dbReference>
<feature type="compositionally biased region" description="Low complexity" evidence="22">
    <location>
        <begin position="1424"/>
        <end position="1435"/>
    </location>
</feature>
<dbReference type="Gene3D" id="3.30.1360.40">
    <property type="match status" value="1"/>
</dbReference>
<keyword evidence="10" id="KW-0479">Metal-binding</keyword>
<keyword evidence="17" id="KW-0539">Nucleus</keyword>
<evidence type="ECO:0000256" key="16">
    <source>
        <dbReference type="ARBA" id="ARBA00023235"/>
    </source>
</evidence>
<dbReference type="FunFam" id="3.90.199.10:FF:000002">
    <property type="entry name" value="DNA topoisomerase 2"/>
    <property type="match status" value="1"/>
</dbReference>
<feature type="region of interest" description="Disordered" evidence="22">
    <location>
        <begin position="1290"/>
        <end position="1789"/>
    </location>
</feature>
<dbReference type="InterPro" id="IPR013506">
    <property type="entry name" value="Topo_IIA_bsu_dom2"/>
</dbReference>
<feature type="compositionally biased region" description="Low complexity" evidence="22">
    <location>
        <begin position="1642"/>
        <end position="1667"/>
    </location>
</feature>
<dbReference type="FunFam" id="3.30.1490.30:FF:000001">
    <property type="entry name" value="DNA topoisomerase 2"/>
    <property type="match status" value="1"/>
</dbReference>
<dbReference type="InterPro" id="IPR006171">
    <property type="entry name" value="TOPRIM_dom"/>
</dbReference>
<dbReference type="InterPro" id="IPR031660">
    <property type="entry name" value="TOPRIM_C"/>
</dbReference>
<evidence type="ECO:0000256" key="6">
    <source>
        <dbReference type="ARBA" id="ARBA00011738"/>
    </source>
</evidence>
<proteinExistence type="inferred from homology"/>
<accession>W6QMQ5</accession>
<comment type="cofactor">
    <cofactor evidence="3">
        <name>Mg(2+)</name>
        <dbReference type="ChEBI" id="CHEBI:18420"/>
    </cofactor>
</comment>
<dbReference type="Pfam" id="PF01751">
    <property type="entry name" value="Toprim"/>
    <property type="match status" value="1"/>
</dbReference>
<dbReference type="EC" id="5.6.2.2" evidence="7 20"/>
<dbReference type="OMA" id="TWTQDFK"/>
<feature type="compositionally biased region" description="Polar residues" evidence="22">
    <location>
        <begin position="1335"/>
        <end position="1351"/>
    </location>
</feature>
<dbReference type="FunFam" id="1.10.268.10:FF:000003">
    <property type="entry name" value="DNA topoisomerase 2"/>
    <property type="match status" value="1"/>
</dbReference>
<evidence type="ECO:0000256" key="19">
    <source>
        <dbReference type="PROSITE-ProRule" id="PRU01384"/>
    </source>
</evidence>
<dbReference type="SMART" id="SM00434">
    <property type="entry name" value="TOP4c"/>
    <property type="match status" value="1"/>
</dbReference>
<dbReference type="Pfam" id="PF16898">
    <property type="entry name" value="TOPRIM_C"/>
    <property type="match status" value="1"/>
</dbReference>
<comment type="function">
    <text evidence="18 20">Control of topological states of DNA by transient breakage and subsequent rejoining of DNA strands. Topoisomerase II makes double-strand breaks.</text>
</comment>
<evidence type="ECO:0000256" key="18">
    <source>
        <dbReference type="ARBA" id="ARBA00053943"/>
    </source>
</evidence>
<dbReference type="SUPFAM" id="SSF55874">
    <property type="entry name" value="ATPase domain of HSP90 chaperone/DNA topoisomerase II/histidine kinase"/>
    <property type="match status" value="1"/>
</dbReference>
<dbReference type="InterPro" id="IPR001241">
    <property type="entry name" value="Topo_IIA"/>
</dbReference>
<dbReference type="SUPFAM" id="SSF56719">
    <property type="entry name" value="Type II DNA topoisomerase"/>
    <property type="match status" value="1"/>
</dbReference>
<dbReference type="PANTHER" id="PTHR10169:SF38">
    <property type="entry name" value="DNA TOPOISOMERASE 2"/>
    <property type="match status" value="1"/>
</dbReference>
<dbReference type="Gene3D" id="3.30.1490.30">
    <property type="match status" value="1"/>
</dbReference>
<evidence type="ECO:0000256" key="15">
    <source>
        <dbReference type="ARBA" id="ARBA00023125"/>
    </source>
</evidence>
<dbReference type="InterPro" id="IPR020568">
    <property type="entry name" value="Ribosomal_Su5_D2-typ_SF"/>
</dbReference>
<dbReference type="Gene3D" id="1.10.268.10">
    <property type="entry name" value="Topoisomerase, domain 3"/>
    <property type="match status" value="1"/>
</dbReference>
<feature type="compositionally biased region" description="Low complexity" evidence="22">
    <location>
        <begin position="1588"/>
        <end position="1600"/>
    </location>
</feature>
<dbReference type="GO" id="GO:0000819">
    <property type="term" value="P:sister chromatid segregation"/>
    <property type="evidence" value="ECO:0007669"/>
    <property type="project" value="TreeGrafter"/>
</dbReference>
<feature type="compositionally biased region" description="Acidic residues" evidence="22">
    <location>
        <begin position="1"/>
        <end position="16"/>
    </location>
</feature>
<evidence type="ECO:0000256" key="9">
    <source>
        <dbReference type="ARBA" id="ARBA00022553"/>
    </source>
</evidence>
<dbReference type="Gene3D" id="3.90.199.10">
    <property type="entry name" value="Topoisomerase II, domain 5"/>
    <property type="match status" value="1"/>
</dbReference>
<evidence type="ECO:0000259" key="24">
    <source>
        <dbReference type="PROSITE" id="PS52040"/>
    </source>
</evidence>
<keyword evidence="11 20" id="KW-0547">Nucleotide-binding</keyword>
<keyword evidence="14 19" id="KW-0799">Topoisomerase</keyword>
<dbReference type="PRINTS" id="PR01158">
    <property type="entry name" value="TOPISMRASEII"/>
</dbReference>
<evidence type="ECO:0000256" key="4">
    <source>
        <dbReference type="ARBA" id="ARBA00004123"/>
    </source>
</evidence>
<comment type="subunit">
    <text evidence="6 20">Homodimer.</text>
</comment>
<dbReference type="GO" id="GO:0003918">
    <property type="term" value="F:DNA topoisomerase type II (double strand cut, ATP-hydrolyzing) activity"/>
    <property type="evidence" value="ECO:0007669"/>
    <property type="project" value="UniProtKB-UniRule"/>
</dbReference>
<gene>
    <name evidence="25" type="primary">TOP2</name>
    <name evidence="25" type="ORF">PROQFM164_S07g000053</name>
</gene>
<feature type="compositionally biased region" description="Acidic residues" evidence="22">
    <location>
        <begin position="1768"/>
        <end position="1789"/>
    </location>
</feature>
<keyword evidence="16 19" id="KW-0413">Isomerase</keyword>
<dbReference type="Gene3D" id="3.30.230.10">
    <property type="match status" value="1"/>
</dbReference>
<comment type="subcellular location">
    <subcellularLocation>
        <location evidence="4">Nucleus</location>
    </subcellularLocation>
</comment>
<evidence type="ECO:0000256" key="21">
    <source>
        <dbReference type="SAM" id="Coils"/>
    </source>
</evidence>
<dbReference type="EMBL" id="HG792021">
    <property type="protein sequence ID" value="CDM37705.1"/>
    <property type="molecule type" value="Genomic_DNA"/>
</dbReference>
<evidence type="ECO:0000256" key="10">
    <source>
        <dbReference type="ARBA" id="ARBA00022723"/>
    </source>
</evidence>
<dbReference type="InterPro" id="IPR050634">
    <property type="entry name" value="DNA_Topoisomerase_II"/>
</dbReference>
<evidence type="ECO:0000256" key="5">
    <source>
        <dbReference type="ARBA" id="ARBA00011080"/>
    </source>
</evidence>
<dbReference type="Pfam" id="PF00521">
    <property type="entry name" value="DNA_topoisoIV"/>
    <property type="match status" value="1"/>
</dbReference>
<sequence>MDDSMNEDSVFDDDGGSSDFAPEPAPKPKPKAAPKKAAAKPAAKKTTQTTLKVKPAAKAAATKKKVKADSEDEVSDIQMSDADSLLSHTPPKAKKTAAPKRAGSKPLADVENESHGGDTAADSASKSVNASDKYQKLTQLEHIIKRPDTYIGSTERTTQQMWVYNSVTESMEYRDVSFVPGLYKIFDEIVVNAADNKHNDENMSEMRITIDREAGEISVWNNGRGIPIEIHSKEKIYVPELIFGHLLTSSNYDDSQQKVTGGRNGFGAKLCNVFSTEFNLETQDSRQKKKYKQTWTQNMTKMGKAKITDAKGDDYTKVTFKPDFARFGMDGIDDDFEALVKRRVYDLAGTANVAVKLNGTRVPIRSFRKYMEMYTKAIRKERGDDGPPSKDEIITCSPDPRWEIGFAVSDGSFQQVSFVNSIATTSGGTHVNYIADQICTRLSDQVKKKNKSGATLKSAQIRNHIFIFVKALIVNPAFTSQTKEQLTTKASQFGSKCPLDEDFYKKVLKTEVMSNILHYAEQRADQILKKGDTGRRTRMNNPKLVDANKAGTREGHHCTLILTEGESAKGLAMAGRAVVGPDLFGVFPLRGKLLNVRDASFDQISKNVEIQSIKNFIGLQHKKEYTETKGLRYGHLMIMTDQDHDGSHIKGLLINFLQAQFPSLLKIPEFLIEFITPIIKVWKGDPKNPTKQKSFFTMPEHDEWREAHKHERGWEHKYYKGLGTSTTEDAQVYFRDLDRHLKEFHTMQDGEAGLIELAFSKKKADERKEWLRQYKPGTFLDHSVAKITYTDFINKELILFSMADNQRSIPSVVDGLKPGQRKVLHTCFRRNLKKDMKVVELAGHVSGMTAYHHGDVSLQQTIVGLAQTFVGSNNINCLEPSGNFGSRLQGGGDCASARYIYTRLSPFARKVFHMADEPLLTYNEDDGKKIEPEVFVPVVPMILINGADGIGTGWSSSIPNYNPEDIVNNLKRLMAGEPTQPMQPWFRGFTGEVVAVGGDRFKFSGIIRECGDKEVEITELPIRTWTQDFKDKLEDIIKAEKVPSFIKDYRDYNTHTKVHFIIQLDEKHMQAALTEGLEEKFKLTKSIATTNLVAFDPEGRITKYATVDDILKEFYVVRLKYYERRKQFQLAELQRDLEKLSNQARFVKMIIEGKLVISKKKKPVLITELKEKGFKPIAKVAEAAKMGEDEPVVEEGEEELDETDTQVLSSSFDYLLGMPMWSLTQERVDKLLRQIGDKEAEVDVLIKLSKEDIWTHDLEEFIKEWRFQLEDEDRRARKVASLDRRVSTKLATGGGRAAASRKRKVAAGGDDPDDEDFGAPKTKKAAAAKKKEQPKNSLMNFLSQPPKSTPSAAADGTDSDDEFNMDMEILPKKSRATSKPKTLPKEEDDFFDIDNIPQTSQASAQPVDDPMDVDVDEVPKPKPAAKAGAKAAAKPAAKRGPKPKAKVDEDSDDDFLEIAKSEASKPAVQSSRARKPVKYSAPSDSDSDNGDDLLGDVSMMVKGIGADSGADSRQLFSERPRSESSSSVKTAAKSPKVNDDFDPDETDYSKLIPQNSPRRSIQVKPKDVKLDNNDEDDEEDQPVKTNARAKAAPKSKAALKVVDDEDEEEPVKTTARAKAAPKSKAAPKVVDDDEEDDDEPIKPTARGKAAPRAKAAPKAAAATSAPKARGRPKKEPAATPKPAPKSAPPALSPAANAYGSKHSKASKRIADDYSEDDIDAMANDILDSPAGKVNVDISEDDEPAPAPRRAAAGRPARGAVQQKKSYVIEDDSDEEASADDFDEDEDESD</sequence>
<dbReference type="PROSITE" id="PS52040">
    <property type="entry name" value="TOPO_IIA"/>
    <property type="match status" value="1"/>
</dbReference>
<dbReference type="FunFam" id="3.30.1360.40:FF:000003">
    <property type="entry name" value="DNA topoisomerase 2"/>
    <property type="match status" value="1"/>
</dbReference>
<keyword evidence="21" id="KW-0175">Coiled coil</keyword>
<keyword evidence="15 19" id="KW-0238">DNA-binding</keyword>
<dbReference type="CDD" id="cd03481">
    <property type="entry name" value="TopoIIA_Trans_ScTopoIIA"/>
    <property type="match status" value="1"/>
</dbReference>
<dbReference type="Gene3D" id="3.30.565.10">
    <property type="entry name" value="Histidine kinase-like ATPase, C-terminal domain"/>
    <property type="match status" value="1"/>
</dbReference>
<dbReference type="SMART" id="SM00387">
    <property type="entry name" value="HATPase_c"/>
    <property type="match status" value="1"/>
</dbReference>
<evidence type="ECO:0000313" key="25">
    <source>
        <dbReference type="EMBL" id="CDM37705.1"/>
    </source>
</evidence>
<feature type="compositionally biased region" description="Low complexity" evidence="22">
    <location>
        <begin position="1612"/>
        <end position="1628"/>
    </location>
</feature>
<dbReference type="GO" id="GO:0005634">
    <property type="term" value="C:nucleus"/>
    <property type="evidence" value="ECO:0007669"/>
    <property type="project" value="UniProtKB-SubCell"/>
</dbReference>
<dbReference type="InterPro" id="IPR013757">
    <property type="entry name" value="Topo_IIA_A_a_sf"/>
</dbReference>
<protein>
    <recommendedName>
        <fullName evidence="8 20">DNA topoisomerase 2</fullName>
        <ecNumber evidence="7 20">5.6.2.2</ecNumber>
    </recommendedName>
</protein>
<name>W6QMQ5_PENRF</name>
<dbReference type="PRINTS" id="PR00418">
    <property type="entry name" value="TPI2FAMILY"/>
</dbReference>
<evidence type="ECO:0000256" key="11">
    <source>
        <dbReference type="ARBA" id="ARBA00022741"/>
    </source>
</evidence>
<evidence type="ECO:0000256" key="7">
    <source>
        <dbReference type="ARBA" id="ARBA00012895"/>
    </source>
</evidence>
<feature type="region of interest" description="Disordered" evidence="22">
    <location>
        <begin position="1"/>
        <end position="130"/>
    </location>
</feature>
<dbReference type="Pfam" id="PF00204">
    <property type="entry name" value="DNA_gyraseB"/>
    <property type="match status" value="1"/>
</dbReference>
<dbReference type="FunFam" id="3.30.565.10:FF:000004">
    <property type="entry name" value="DNA topoisomerase 2"/>
    <property type="match status" value="1"/>
</dbReference>
<dbReference type="CDD" id="cd03365">
    <property type="entry name" value="TOPRIM_TopoIIA"/>
    <property type="match status" value="1"/>
</dbReference>
<evidence type="ECO:0000256" key="17">
    <source>
        <dbReference type="ARBA" id="ARBA00023242"/>
    </source>
</evidence>
<feature type="domain" description="Toprim" evidence="23">
    <location>
        <begin position="558"/>
        <end position="672"/>
    </location>
</feature>
<evidence type="ECO:0000256" key="1">
    <source>
        <dbReference type="ARBA" id="ARBA00000185"/>
    </source>
</evidence>
<dbReference type="InterPro" id="IPR014721">
    <property type="entry name" value="Ribsml_uS5_D2-typ_fold_subgr"/>
</dbReference>
<evidence type="ECO:0000313" key="26">
    <source>
        <dbReference type="Proteomes" id="UP000030686"/>
    </source>
</evidence>
<dbReference type="FunFam" id="3.30.230.10:FF:000008">
    <property type="entry name" value="DNA topoisomerase 2"/>
    <property type="match status" value="1"/>
</dbReference>
<evidence type="ECO:0000256" key="2">
    <source>
        <dbReference type="ARBA" id="ARBA00001913"/>
    </source>
</evidence>
<feature type="compositionally biased region" description="Basic residues" evidence="22">
    <location>
        <begin position="28"/>
        <end position="38"/>
    </location>
</feature>
<comment type="catalytic activity">
    <reaction evidence="1 19 20">
        <text>ATP-dependent breakage, passage and rejoining of double-stranded DNA.</text>
        <dbReference type="EC" id="5.6.2.2"/>
    </reaction>
</comment>
<dbReference type="InterPro" id="IPR002205">
    <property type="entry name" value="Topo_IIA_dom_A"/>
</dbReference>
<keyword evidence="9" id="KW-0597">Phosphoprotein</keyword>
<dbReference type="Pfam" id="PF02518">
    <property type="entry name" value="HATPase_c"/>
    <property type="match status" value="1"/>
</dbReference>
<dbReference type="PROSITE" id="PS50880">
    <property type="entry name" value="TOPRIM"/>
    <property type="match status" value="1"/>
</dbReference>
<dbReference type="CDD" id="cd16930">
    <property type="entry name" value="HATPase_TopII-like"/>
    <property type="match status" value="1"/>
</dbReference>
<keyword evidence="26" id="KW-1185">Reference proteome</keyword>
<feature type="compositionally biased region" description="Acidic residues" evidence="22">
    <location>
        <begin position="1485"/>
        <end position="1494"/>
    </location>
</feature>
<dbReference type="Proteomes" id="UP000030686">
    <property type="component" value="Unassembled WGS sequence"/>
</dbReference>
<dbReference type="InterPro" id="IPR003594">
    <property type="entry name" value="HATPase_dom"/>
</dbReference>
<dbReference type="GO" id="GO:0006265">
    <property type="term" value="P:DNA topological change"/>
    <property type="evidence" value="ECO:0007669"/>
    <property type="project" value="UniProtKB-UniRule"/>
</dbReference>
<feature type="domain" description="Topo IIA-type catalytic" evidence="24">
    <location>
        <begin position="809"/>
        <end position="1258"/>
    </location>
</feature>
<feature type="coiled-coil region" evidence="21">
    <location>
        <begin position="1123"/>
        <end position="1150"/>
    </location>
</feature>
<evidence type="ECO:0000259" key="23">
    <source>
        <dbReference type="PROSITE" id="PS50880"/>
    </source>
</evidence>
<dbReference type="InterPro" id="IPR013760">
    <property type="entry name" value="Topo_IIA-like_dom_sf"/>
</dbReference>
<dbReference type="GO" id="GO:0000712">
    <property type="term" value="P:resolution of meiotic recombination intermediates"/>
    <property type="evidence" value="ECO:0007669"/>
    <property type="project" value="TreeGrafter"/>
</dbReference>
<dbReference type="SMART" id="SM00433">
    <property type="entry name" value="TOP2c"/>
    <property type="match status" value="1"/>
</dbReference>
<dbReference type="InterPro" id="IPR001154">
    <property type="entry name" value="TopoII_euk"/>
</dbReference>
<dbReference type="GO" id="GO:0005524">
    <property type="term" value="F:ATP binding"/>
    <property type="evidence" value="ECO:0007669"/>
    <property type="project" value="UniProtKB-UniRule"/>
</dbReference>
<feature type="compositionally biased region" description="Pro residues" evidence="22">
    <location>
        <begin position="1679"/>
        <end position="1691"/>
    </location>
</feature>
<evidence type="ECO:0000256" key="20">
    <source>
        <dbReference type="RuleBase" id="RU362094"/>
    </source>
</evidence>
<dbReference type="GO" id="GO:0003677">
    <property type="term" value="F:DNA binding"/>
    <property type="evidence" value="ECO:0007669"/>
    <property type="project" value="UniProtKB-UniRule"/>
</dbReference>
<evidence type="ECO:0000256" key="3">
    <source>
        <dbReference type="ARBA" id="ARBA00001946"/>
    </source>
</evidence>
<evidence type="ECO:0000256" key="12">
    <source>
        <dbReference type="ARBA" id="ARBA00022840"/>
    </source>
</evidence>
<dbReference type="GO" id="GO:0046872">
    <property type="term" value="F:metal ion binding"/>
    <property type="evidence" value="ECO:0007669"/>
    <property type="project" value="UniProtKB-KW"/>
</dbReference>
<evidence type="ECO:0000256" key="8">
    <source>
        <dbReference type="ARBA" id="ARBA00019635"/>
    </source>
</evidence>
<dbReference type="CDD" id="cd00187">
    <property type="entry name" value="TOP4c"/>
    <property type="match status" value="1"/>
</dbReference>
<keyword evidence="13" id="KW-0460">Magnesium</keyword>
<dbReference type="FunFam" id="3.40.50.670:FF:000001">
    <property type="entry name" value="DNA topoisomerase 2"/>
    <property type="match status" value="2"/>
</dbReference>
<evidence type="ECO:0000256" key="22">
    <source>
        <dbReference type="SAM" id="MobiDB-lite"/>
    </source>
</evidence>
<dbReference type="STRING" id="1365484.W6QMQ5"/>
<dbReference type="PANTHER" id="PTHR10169">
    <property type="entry name" value="DNA TOPOISOMERASE/GYRASE"/>
    <property type="match status" value="1"/>
</dbReference>
<dbReference type="OrthoDB" id="276498at2759"/>
<dbReference type="InterPro" id="IPR013758">
    <property type="entry name" value="Topo_IIA_A/C_ab"/>
</dbReference>
<feature type="compositionally biased region" description="Low complexity" evidence="22">
    <location>
        <begin position="1747"/>
        <end position="1759"/>
    </location>
</feature>
<organism evidence="25 26">
    <name type="scientific">Penicillium roqueforti (strain FM164)</name>
    <dbReference type="NCBI Taxonomy" id="1365484"/>
    <lineage>
        <taxon>Eukaryota</taxon>
        <taxon>Fungi</taxon>
        <taxon>Dikarya</taxon>
        <taxon>Ascomycota</taxon>
        <taxon>Pezizomycotina</taxon>
        <taxon>Eurotiomycetes</taxon>
        <taxon>Eurotiomycetidae</taxon>
        <taxon>Eurotiales</taxon>
        <taxon>Aspergillaceae</taxon>
        <taxon>Penicillium</taxon>
    </lineage>
</organism>
<dbReference type="SUPFAM" id="SSF54211">
    <property type="entry name" value="Ribosomal protein S5 domain 2-like"/>
    <property type="match status" value="1"/>
</dbReference>
<comment type="cofactor">
    <cofactor evidence="2">
        <name>Ca(2+)</name>
        <dbReference type="ChEBI" id="CHEBI:29108"/>
    </cofactor>
</comment>
<feature type="active site" description="O-(5'-phospho-DNA)-tyrosine intermediate" evidence="19">
    <location>
        <position position="899"/>
    </location>
</feature>
<dbReference type="InterPro" id="IPR036890">
    <property type="entry name" value="HATPase_C_sf"/>
</dbReference>
<evidence type="ECO:0000256" key="13">
    <source>
        <dbReference type="ARBA" id="ARBA00022842"/>
    </source>
</evidence>